<dbReference type="Gene3D" id="3.30.70.660">
    <property type="entry name" value="Pseudouridine synthase I, catalytic domain, C-terminal subdomain"/>
    <property type="match status" value="1"/>
</dbReference>
<dbReference type="AlphaFoldDB" id="A0A1R2AZC7"/>
<feature type="domain" description="Pseudouridine synthase I TruA alpha/beta" evidence="5">
    <location>
        <begin position="149"/>
        <end position="252"/>
    </location>
</feature>
<comment type="caution">
    <text evidence="6">The sequence shown here is derived from an EMBL/GenBank/DDBJ whole genome shotgun (WGS) entry which is preliminary data.</text>
</comment>
<dbReference type="PANTHER" id="PTHR11142:SF5">
    <property type="entry name" value="TRNA PSEUDOURIDINE(38_39) SYNTHASE"/>
    <property type="match status" value="1"/>
</dbReference>
<dbReference type="OrthoDB" id="25767at2759"/>
<dbReference type="InterPro" id="IPR001406">
    <property type="entry name" value="PsdUridine_synth_TruA"/>
</dbReference>
<dbReference type="Pfam" id="PF01416">
    <property type="entry name" value="PseudoU_synth_1"/>
    <property type="match status" value="1"/>
</dbReference>
<keyword evidence="7" id="KW-1185">Reference proteome</keyword>
<dbReference type="PANTHER" id="PTHR11142">
    <property type="entry name" value="PSEUDOURIDYLATE SYNTHASE"/>
    <property type="match status" value="1"/>
</dbReference>
<dbReference type="GO" id="GO:1990481">
    <property type="term" value="P:mRNA pseudouridine synthesis"/>
    <property type="evidence" value="ECO:0007669"/>
    <property type="project" value="TreeGrafter"/>
</dbReference>
<dbReference type="InterPro" id="IPR020103">
    <property type="entry name" value="PsdUridine_synth_cat_dom_sf"/>
</dbReference>
<evidence type="ECO:0000256" key="3">
    <source>
        <dbReference type="ARBA" id="ARBA00023235"/>
    </source>
</evidence>
<dbReference type="InterPro" id="IPR020094">
    <property type="entry name" value="TruA/RsuA/RluB/E/F_N"/>
</dbReference>
<dbReference type="GO" id="GO:0031119">
    <property type="term" value="P:tRNA pseudouridine synthesis"/>
    <property type="evidence" value="ECO:0007669"/>
    <property type="project" value="TreeGrafter"/>
</dbReference>
<sequence length="306" mass="35623">MEPKKKQKLLPWDECEKVFMAFKFAYIGFNYDGVASQINTTNTVEQHIFEGLIRTFMIGDRKSCGYSLCGRTDKGVSALGNVFSITLRNSPTGNYNYMKILNNQLPDDIRIVSAVKVPHHFDARFSCLYREYRYFFMKKDLNLQKMQEASRYFIGIHDFKNFCKDDTEKNRTTERRILAISVVCNGEVGEVHIKGYSFLWHQVRCMMGVLFRVGEGSEEPEIIKEMLLHNGQKPQYELASEIGLILYDCVFESTQFPIDYNDSGNSKSLGRIYEDLIVRLQIVNCVYKLFVNIQPDVRQRKKIKLK</sequence>
<comment type="similarity">
    <text evidence="1 4">Belongs to the tRNA pseudouridine synthase TruA family.</text>
</comment>
<dbReference type="NCBIfam" id="TIGR00071">
    <property type="entry name" value="hisT_truA"/>
    <property type="match status" value="1"/>
</dbReference>
<dbReference type="GO" id="GO:0160147">
    <property type="term" value="F:tRNA pseudouridine(38-40) synthase activity"/>
    <property type="evidence" value="ECO:0007669"/>
    <property type="project" value="UniProtKB-EC"/>
</dbReference>
<keyword evidence="2 4" id="KW-0819">tRNA processing</keyword>
<evidence type="ECO:0000259" key="5">
    <source>
        <dbReference type="Pfam" id="PF01416"/>
    </source>
</evidence>
<keyword evidence="3 4" id="KW-0413">Isomerase</keyword>
<dbReference type="EC" id="5.4.99.12" evidence="4"/>
<comment type="catalytic activity">
    <reaction evidence="4">
        <text>uridine(38/39/40) in tRNA = pseudouridine(38/39/40) in tRNA</text>
        <dbReference type="Rhea" id="RHEA:22376"/>
        <dbReference type="Rhea" id="RHEA-COMP:10085"/>
        <dbReference type="Rhea" id="RHEA-COMP:10087"/>
        <dbReference type="ChEBI" id="CHEBI:65314"/>
        <dbReference type="ChEBI" id="CHEBI:65315"/>
        <dbReference type="EC" id="5.4.99.12"/>
    </reaction>
</comment>
<accession>A0A1R2AZC7</accession>
<evidence type="ECO:0000256" key="2">
    <source>
        <dbReference type="ARBA" id="ARBA00022694"/>
    </source>
</evidence>
<dbReference type="SUPFAM" id="SSF55120">
    <property type="entry name" value="Pseudouridine synthase"/>
    <property type="match status" value="1"/>
</dbReference>
<dbReference type="EMBL" id="MPUH01001154">
    <property type="protein sequence ID" value="OMJ69815.1"/>
    <property type="molecule type" value="Genomic_DNA"/>
</dbReference>
<evidence type="ECO:0000256" key="4">
    <source>
        <dbReference type="RuleBase" id="RU003792"/>
    </source>
</evidence>
<gene>
    <name evidence="6" type="ORF">SteCoe_32353</name>
</gene>
<dbReference type="GO" id="GO:0005634">
    <property type="term" value="C:nucleus"/>
    <property type="evidence" value="ECO:0007669"/>
    <property type="project" value="TreeGrafter"/>
</dbReference>
<evidence type="ECO:0000256" key="1">
    <source>
        <dbReference type="ARBA" id="ARBA00009375"/>
    </source>
</evidence>
<dbReference type="Gene3D" id="3.30.70.580">
    <property type="entry name" value="Pseudouridine synthase I, catalytic domain, N-terminal subdomain"/>
    <property type="match status" value="1"/>
</dbReference>
<dbReference type="InterPro" id="IPR020095">
    <property type="entry name" value="PsdUridine_synth_TruA_C"/>
</dbReference>
<dbReference type="HAMAP" id="MF_00171">
    <property type="entry name" value="TruA"/>
    <property type="match status" value="1"/>
</dbReference>
<evidence type="ECO:0000313" key="7">
    <source>
        <dbReference type="Proteomes" id="UP000187209"/>
    </source>
</evidence>
<dbReference type="InterPro" id="IPR020097">
    <property type="entry name" value="PsdUridine_synth_TruA_a/b_dom"/>
</dbReference>
<protein>
    <recommendedName>
        <fullName evidence="4">tRNA pseudouridine synthase</fullName>
        <ecNumber evidence="4">5.4.99.12</ecNumber>
    </recommendedName>
</protein>
<name>A0A1R2AZC7_9CILI</name>
<reference evidence="6 7" key="1">
    <citation type="submission" date="2016-11" db="EMBL/GenBank/DDBJ databases">
        <title>The macronuclear genome of Stentor coeruleus: a giant cell with tiny introns.</title>
        <authorList>
            <person name="Slabodnick M."/>
            <person name="Ruby J.G."/>
            <person name="Reiff S.B."/>
            <person name="Swart E.C."/>
            <person name="Gosai S."/>
            <person name="Prabakaran S."/>
            <person name="Witkowska E."/>
            <person name="Larue G.E."/>
            <person name="Fisher S."/>
            <person name="Freeman R.M."/>
            <person name="Gunawardena J."/>
            <person name="Chu W."/>
            <person name="Stover N.A."/>
            <person name="Gregory B.D."/>
            <person name="Nowacki M."/>
            <person name="Derisi J."/>
            <person name="Roy S.W."/>
            <person name="Marshall W.F."/>
            <person name="Sood P."/>
        </authorList>
    </citation>
    <scope>NUCLEOTIDE SEQUENCE [LARGE SCALE GENOMIC DNA]</scope>
    <source>
        <strain evidence="6">WM001</strain>
    </source>
</reference>
<dbReference type="Proteomes" id="UP000187209">
    <property type="component" value="Unassembled WGS sequence"/>
</dbReference>
<dbReference type="GO" id="GO:0003723">
    <property type="term" value="F:RNA binding"/>
    <property type="evidence" value="ECO:0007669"/>
    <property type="project" value="InterPro"/>
</dbReference>
<organism evidence="6 7">
    <name type="scientific">Stentor coeruleus</name>
    <dbReference type="NCBI Taxonomy" id="5963"/>
    <lineage>
        <taxon>Eukaryota</taxon>
        <taxon>Sar</taxon>
        <taxon>Alveolata</taxon>
        <taxon>Ciliophora</taxon>
        <taxon>Postciliodesmatophora</taxon>
        <taxon>Heterotrichea</taxon>
        <taxon>Heterotrichida</taxon>
        <taxon>Stentoridae</taxon>
        <taxon>Stentor</taxon>
    </lineage>
</organism>
<dbReference type="GO" id="GO:0005737">
    <property type="term" value="C:cytoplasm"/>
    <property type="evidence" value="ECO:0007669"/>
    <property type="project" value="TreeGrafter"/>
</dbReference>
<proteinExistence type="inferred from homology"/>
<evidence type="ECO:0000313" key="6">
    <source>
        <dbReference type="EMBL" id="OMJ69815.1"/>
    </source>
</evidence>